<organism evidence="1 2">
    <name type="scientific">Datura stramonium</name>
    <name type="common">Jimsonweed</name>
    <name type="synonym">Common thornapple</name>
    <dbReference type="NCBI Taxonomy" id="4076"/>
    <lineage>
        <taxon>Eukaryota</taxon>
        <taxon>Viridiplantae</taxon>
        <taxon>Streptophyta</taxon>
        <taxon>Embryophyta</taxon>
        <taxon>Tracheophyta</taxon>
        <taxon>Spermatophyta</taxon>
        <taxon>Magnoliopsida</taxon>
        <taxon>eudicotyledons</taxon>
        <taxon>Gunneridae</taxon>
        <taxon>Pentapetalae</taxon>
        <taxon>asterids</taxon>
        <taxon>lamiids</taxon>
        <taxon>Solanales</taxon>
        <taxon>Solanaceae</taxon>
        <taxon>Solanoideae</taxon>
        <taxon>Datureae</taxon>
        <taxon>Datura</taxon>
    </lineage>
</organism>
<name>A0ABS8T037_DATST</name>
<proteinExistence type="predicted"/>
<keyword evidence="2" id="KW-1185">Reference proteome</keyword>
<accession>A0ABS8T037</accession>
<sequence>MARGKMEMAWTKEIVVGMSAVARQWYSGRQMQLGDSAGRGRGVGVKCKKLAPRLGTQALARMAACARAPRMCWRTWLLTRAHRACAGAHAGRHMAQAVGQFSCATTSVGRPLVVNGQGWHVSINDRLCLRRIRRGQ</sequence>
<evidence type="ECO:0000313" key="1">
    <source>
        <dbReference type="EMBL" id="MCD7464034.1"/>
    </source>
</evidence>
<comment type="caution">
    <text evidence="1">The sequence shown here is derived from an EMBL/GenBank/DDBJ whole genome shotgun (WGS) entry which is preliminary data.</text>
</comment>
<dbReference type="Proteomes" id="UP000823775">
    <property type="component" value="Unassembled WGS sequence"/>
</dbReference>
<dbReference type="EMBL" id="JACEIK010000934">
    <property type="protein sequence ID" value="MCD7464034.1"/>
    <property type="molecule type" value="Genomic_DNA"/>
</dbReference>
<reference evidence="1 2" key="1">
    <citation type="journal article" date="2021" name="BMC Genomics">
        <title>Datura genome reveals duplications of psychoactive alkaloid biosynthetic genes and high mutation rate following tissue culture.</title>
        <authorList>
            <person name="Rajewski A."/>
            <person name="Carter-House D."/>
            <person name="Stajich J."/>
            <person name="Litt A."/>
        </authorList>
    </citation>
    <scope>NUCLEOTIDE SEQUENCE [LARGE SCALE GENOMIC DNA]</scope>
    <source>
        <strain evidence="1">AR-01</strain>
    </source>
</reference>
<gene>
    <name evidence="1" type="ORF">HAX54_051953</name>
</gene>
<protein>
    <submittedName>
        <fullName evidence="1">Uncharacterized protein</fullName>
    </submittedName>
</protein>
<evidence type="ECO:0000313" key="2">
    <source>
        <dbReference type="Proteomes" id="UP000823775"/>
    </source>
</evidence>